<feature type="domain" description="Pyridoxamine kinase/Phosphomethylpyrimidine kinase" evidence="2">
    <location>
        <begin position="26"/>
        <end position="69"/>
    </location>
</feature>
<evidence type="ECO:0000313" key="3">
    <source>
        <dbReference type="EMBL" id="KAH9329638.1"/>
    </source>
</evidence>
<protein>
    <recommendedName>
        <fullName evidence="2">Pyridoxamine kinase/Phosphomethylpyrimidine kinase domain-containing protein</fullName>
    </recommendedName>
</protein>
<name>A0AA38GWS3_TAXCH</name>
<dbReference type="GO" id="GO:0008972">
    <property type="term" value="F:phosphomethylpyrimidine kinase activity"/>
    <property type="evidence" value="ECO:0007669"/>
    <property type="project" value="TreeGrafter"/>
</dbReference>
<reference evidence="3 4" key="1">
    <citation type="journal article" date="2021" name="Nat. Plants">
        <title>The Taxus genome provides insights into paclitaxel biosynthesis.</title>
        <authorList>
            <person name="Xiong X."/>
            <person name="Gou J."/>
            <person name="Liao Q."/>
            <person name="Li Y."/>
            <person name="Zhou Q."/>
            <person name="Bi G."/>
            <person name="Li C."/>
            <person name="Du R."/>
            <person name="Wang X."/>
            <person name="Sun T."/>
            <person name="Guo L."/>
            <person name="Liang H."/>
            <person name="Lu P."/>
            <person name="Wu Y."/>
            <person name="Zhang Z."/>
            <person name="Ro D.K."/>
            <person name="Shang Y."/>
            <person name="Huang S."/>
            <person name="Yan J."/>
        </authorList>
    </citation>
    <scope>NUCLEOTIDE SEQUENCE [LARGE SCALE GENOMIC DNA]</scope>
    <source>
        <strain evidence="3">Ta-2019</strain>
    </source>
</reference>
<dbReference type="Proteomes" id="UP000824469">
    <property type="component" value="Unassembled WGS sequence"/>
</dbReference>
<proteinExistence type="predicted"/>
<evidence type="ECO:0000259" key="2">
    <source>
        <dbReference type="Pfam" id="PF08543"/>
    </source>
</evidence>
<sequence>MDEVLSSVAESIFGMTMHGSHSRARAGIQADMKACGALGGYCSTIITAVTAQNTVGVQMLDFTHDRDVNEESEQEEKSEIDGIQGVEENSNISHAYKVIVSQDMGESAGNSALEDLEEPNGEIHQATVEECILQIVDVKERNNVGGPKDGKVLG</sequence>
<organism evidence="3 4">
    <name type="scientific">Taxus chinensis</name>
    <name type="common">Chinese yew</name>
    <name type="synonym">Taxus wallichiana var. chinensis</name>
    <dbReference type="NCBI Taxonomy" id="29808"/>
    <lineage>
        <taxon>Eukaryota</taxon>
        <taxon>Viridiplantae</taxon>
        <taxon>Streptophyta</taxon>
        <taxon>Embryophyta</taxon>
        <taxon>Tracheophyta</taxon>
        <taxon>Spermatophyta</taxon>
        <taxon>Pinopsida</taxon>
        <taxon>Pinidae</taxon>
        <taxon>Conifers II</taxon>
        <taxon>Cupressales</taxon>
        <taxon>Taxaceae</taxon>
        <taxon>Taxus</taxon>
    </lineage>
</organism>
<dbReference type="EMBL" id="JAHRHJ020000001">
    <property type="protein sequence ID" value="KAH9329638.1"/>
    <property type="molecule type" value="Genomic_DNA"/>
</dbReference>
<keyword evidence="4" id="KW-1185">Reference proteome</keyword>
<dbReference type="AlphaFoldDB" id="A0AA38GWS3"/>
<evidence type="ECO:0000256" key="1">
    <source>
        <dbReference type="SAM" id="MobiDB-lite"/>
    </source>
</evidence>
<feature type="compositionally biased region" description="Basic and acidic residues" evidence="1">
    <location>
        <begin position="67"/>
        <end position="80"/>
    </location>
</feature>
<dbReference type="Gene3D" id="3.40.1190.20">
    <property type="match status" value="1"/>
</dbReference>
<dbReference type="SUPFAM" id="SSF53613">
    <property type="entry name" value="Ribokinase-like"/>
    <property type="match status" value="1"/>
</dbReference>
<dbReference type="InterPro" id="IPR013749">
    <property type="entry name" value="PM/HMP-P_kinase-1"/>
</dbReference>
<dbReference type="GO" id="GO:0008902">
    <property type="term" value="F:hydroxymethylpyrimidine kinase activity"/>
    <property type="evidence" value="ECO:0007669"/>
    <property type="project" value="TreeGrafter"/>
</dbReference>
<accession>A0AA38GWS3</accession>
<evidence type="ECO:0000313" key="4">
    <source>
        <dbReference type="Proteomes" id="UP000824469"/>
    </source>
</evidence>
<comment type="caution">
    <text evidence="3">The sequence shown here is derived from an EMBL/GenBank/DDBJ whole genome shotgun (WGS) entry which is preliminary data.</text>
</comment>
<dbReference type="InterPro" id="IPR029056">
    <property type="entry name" value="Ribokinase-like"/>
</dbReference>
<dbReference type="PANTHER" id="PTHR20858">
    <property type="entry name" value="PHOSPHOMETHYLPYRIMIDINE KINASE"/>
    <property type="match status" value="1"/>
</dbReference>
<dbReference type="Pfam" id="PF08543">
    <property type="entry name" value="Phos_pyr_kin"/>
    <property type="match status" value="1"/>
</dbReference>
<gene>
    <name evidence="3" type="ORF">KI387_001746</name>
</gene>
<feature type="region of interest" description="Disordered" evidence="1">
    <location>
        <begin position="67"/>
        <end position="86"/>
    </location>
</feature>
<dbReference type="GO" id="GO:0009228">
    <property type="term" value="P:thiamine biosynthetic process"/>
    <property type="evidence" value="ECO:0007669"/>
    <property type="project" value="TreeGrafter"/>
</dbReference>
<dbReference type="PANTHER" id="PTHR20858:SF17">
    <property type="entry name" value="HYDROXYMETHYLPYRIMIDINE_PHOSPHOMETHYLPYRIMIDINE KINASE THI20-RELATED"/>
    <property type="match status" value="1"/>
</dbReference>
<dbReference type="GO" id="GO:0009507">
    <property type="term" value="C:chloroplast"/>
    <property type="evidence" value="ECO:0007669"/>
    <property type="project" value="TreeGrafter"/>
</dbReference>